<evidence type="ECO:0000313" key="11">
    <source>
        <dbReference type="Proteomes" id="UP001058682"/>
    </source>
</evidence>
<evidence type="ECO:0000256" key="5">
    <source>
        <dbReference type="ARBA" id="ARBA00022759"/>
    </source>
</evidence>
<evidence type="ECO:0000256" key="7">
    <source>
        <dbReference type="ARBA" id="ARBA00022842"/>
    </source>
</evidence>
<dbReference type="NCBIfam" id="TIGR01573">
    <property type="entry name" value="cas2"/>
    <property type="match status" value="1"/>
</dbReference>
<dbReference type="GO" id="GO:0051607">
    <property type="term" value="P:defense response to virus"/>
    <property type="evidence" value="ECO:0007669"/>
    <property type="project" value="UniProtKB-UniRule"/>
</dbReference>
<evidence type="ECO:0000313" key="10">
    <source>
        <dbReference type="EMBL" id="UTY34633.1"/>
    </source>
</evidence>
<sequence length="103" mass="12063">MRVIVFFDLPVITPENRHNYSVFRKYLIKSGFIMQQKSVYSKLVLNLTNRDSIVKSIENNKPPEGLVEVLTVTEKQYARMEIIIGESKTEYLNTDERLVVLRN</sequence>
<evidence type="ECO:0000256" key="8">
    <source>
        <dbReference type="ARBA" id="ARBA00023118"/>
    </source>
</evidence>
<comment type="similarity">
    <text evidence="2 9">Belongs to the CRISPR-associated endoribonuclease Cas2 protein family.</text>
</comment>
<dbReference type="HAMAP" id="MF_01471">
    <property type="entry name" value="Cas2"/>
    <property type="match status" value="1"/>
</dbReference>
<feature type="binding site" evidence="9">
    <location>
        <position position="8"/>
    </location>
    <ligand>
        <name>Mg(2+)</name>
        <dbReference type="ChEBI" id="CHEBI:18420"/>
        <note>catalytic</note>
    </ligand>
</feature>
<evidence type="ECO:0000256" key="6">
    <source>
        <dbReference type="ARBA" id="ARBA00022801"/>
    </source>
</evidence>
<dbReference type="AlphaFoldDB" id="A0AAE9MWN0"/>
<keyword evidence="5 9" id="KW-0255">Endonuclease</keyword>
<protein>
    <recommendedName>
        <fullName evidence="9">CRISPR-associated endoribonuclease Cas2</fullName>
        <ecNumber evidence="9">3.1.-.-</ecNumber>
    </recommendedName>
</protein>
<dbReference type="SUPFAM" id="SSF143430">
    <property type="entry name" value="TTP0101/SSO1404-like"/>
    <property type="match status" value="1"/>
</dbReference>
<evidence type="ECO:0000256" key="4">
    <source>
        <dbReference type="ARBA" id="ARBA00022723"/>
    </source>
</evidence>
<dbReference type="GO" id="GO:0016787">
    <property type="term" value="F:hydrolase activity"/>
    <property type="evidence" value="ECO:0007669"/>
    <property type="project" value="UniProtKB-KW"/>
</dbReference>
<dbReference type="Proteomes" id="UP001058682">
    <property type="component" value="Chromosome"/>
</dbReference>
<evidence type="ECO:0000256" key="1">
    <source>
        <dbReference type="ARBA" id="ARBA00001946"/>
    </source>
</evidence>
<dbReference type="GO" id="GO:0043571">
    <property type="term" value="P:maintenance of CRISPR repeat elements"/>
    <property type="evidence" value="ECO:0007669"/>
    <property type="project" value="UniProtKB-UniRule"/>
</dbReference>
<dbReference type="RefSeq" id="WP_255817866.1">
    <property type="nucleotide sequence ID" value="NZ_CP038804.1"/>
</dbReference>
<dbReference type="InterPro" id="IPR019199">
    <property type="entry name" value="Virulence_VapD/CRISPR_Cas2"/>
</dbReference>
<keyword evidence="4 9" id="KW-0479">Metal-binding</keyword>
<comment type="function">
    <text evidence="9">CRISPR (clustered regularly interspaced short palindromic repeat), is an adaptive immune system that provides protection against mobile genetic elements (viruses, transposable elements and conjugative plasmids). CRISPR clusters contain sequences complementary to antecedent mobile elements and target invading nucleic acids. CRISPR clusters are transcribed and processed into CRISPR RNA (crRNA). Functions as a ssRNA-specific endoribonuclease. Involved in the integration of spacer DNA into the CRISPR cassette.</text>
</comment>
<comment type="subunit">
    <text evidence="9">Homodimer, forms a heterotetramer with a Cas1 homodimer.</text>
</comment>
<dbReference type="InterPro" id="IPR021127">
    <property type="entry name" value="CRISPR_associated_Cas2"/>
</dbReference>
<accession>A0AAE9MWN0</accession>
<dbReference type="GO" id="GO:0046872">
    <property type="term" value="F:metal ion binding"/>
    <property type="evidence" value="ECO:0007669"/>
    <property type="project" value="UniProtKB-UniRule"/>
</dbReference>
<dbReference type="EMBL" id="CP038804">
    <property type="protein sequence ID" value="UTY34633.1"/>
    <property type="molecule type" value="Genomic_DNA"/>
</dbReference>
<evidence type="ECO:0000256" key="9">
    <source>
        <dbReference type="HAMAP-Rule" id="MF_01471"/>
    </source>
</evidence>
<reference evidence="10" key="1">
    <citation type="submission" date="2019-04" db="EMBL/GenBank/DDBJ databases">
        <title>Whole genome sequencing of oral phylogroup 2 treponemes.</title>
        <authorList>
            <person name="Chan Y."/>
            <person name="Zeng H.H."/>
            <person name="Yu X.L."/>
            <person name="Leung W.K."/>
            <person name="Watt R.M."/>
        </authorList>
    </citation>
    <scope>NUCLEOTIDE SEQUENCE</scope>
    <source>
        <strain evidence="10">OMZ 835</strain>
    </source>
</reference>
<comment type="cofactor">
    <cofactor evidence="1 9">
        <name>Mg(2+)</name>
        <dbReference type="ChEBI" id="CHEBI:18420"/>
    </cofactor>
</comment>
<dbReference type="Pfam" id="PF09827">
    <property type="entry name" value="CRISPR_Cas2"/>
    <property type="match status" value="1"/>
</dbReference>
<organism evidence="10 11">
    <name type="scientific">Treponema putidum</name>
    <dbReference type="NCBI Taxonomy" id="221027"/>
    <lineage>
        <taxon>Bacteria</taxon>
        <taxon>Pseudomonadati</taxon>
        <taxon>Spirochaetota</taxon>
        <taxon>Spirochaetia</taxon>
        <taxon>Spirochaetales</taxon>
        <taxon>Treponemataceae</taxon>
        <taxon>Treponema</taxon>
    </lineage>
</organism>
<dbReference type="GO" id="GO:0004521">
    <property type="term" value="F:RNA endonuclease activity"/>
    <property type="evidence" value="ECO:0007669"/>
    <property type="project" value="InterPro"/>
</dbReference>
<gene>
    <name evidence="9 10" type="primary">cas2</name>
    <name evidence="10" type="ORF">E4N74_11955</name>
</gene>
<dbReference type="EC" id="3.1.-.-" evidence="9"/>
<keyword evidence="7 9" id="KW-0460">Magnesium</keyword>
<keyword evidence="6 9" id="KW-0378">Hydrolase</keyword>
<proteinExistence type="inferred from homology"/>
<evidence type="ECO:0000256" key="3">
    <source>
        <dbReference type="ARBA" id="ARBA00022722"/>
    </source>
</evidence>
<keyword evidence="8 9" id="KW-0051">Antiviral defense</keyword>
<name>A0AAE9MWN0_9SPIR</name>
<keyword evidence="3 9" id="KW-0540">Nuclease</keyword>
<evidence type="ECO:0000256" key="2">
    <source>
        <dbReference type="ARBA" id="ARBA00009959"/>
    </source>
</evidence>